<evidence type="ECO:0000313" key="2">
    <source>
        <dbReference type="Proteomes" id="UP000694005"/>
    </source>
</evidence>
<dbReference type="Gene3D" id="3.40.50.1100">
    <property type="match status" value="2"/>
</dbReference>
<evidence type="ECO:0000313" key="1">
    <source>
        <dbReference type="EMBL" id="CAG7901028.1"/>
    </source>
</evidence>
<name>A0A8D9M768_BRACM</name>
<proteinExistence type="predicted"/>
<reference evidence="1 2" key="1">
    <citation type="submission" date="2021-07" db="EMBL/GenBank/DDBJ databases">
        <authorList>
            <consortium name="Genoscope - CEA"/>
            <person name="William W."/>
        </authorList>
    </citation>
    <scope>NUCLEOTIDE SEQUENCE [LARGE SCALE GENOMIC DNA]</scope>
</reference>
<dbReference type="Proteomes" id="UP000694005">
    <property type="component" value="Chromosome A07"/>
</dbReference>
<protein>
    <submittedName>
        <fullName evidence="1">Uncharacterized protein</fullName>
    </submittedName>
</protein>
<dbReference type="EMBL" id="LS974623">
    <property type="protein sequence ID" value="CAG7901028.1"/>
    <property type="molecule type" value="Genomic_DNA"/>
</dbReference>
<dbReference type="InterPro" id="IPR036052">
    <property type="entry name" value="TrpB-like_PALP_sf"/>
</dbReference>
<dbReference type="Gramene" id="A07p06720.2_BraZ1">
    <property type="protein sequence ID" value="A07p06720.2_BraZ1.CDS"/>
    <property type="gene ID" value="A07g06720.2_BraZ1"/>
</dbReference>
<organism evidence="1 2">
    <name type="scientific">Brassica campestris</name>
    <name type="common">Field mustard</name>
    <dbReference type="NCBI Taxonomy" id="3711"/>
    <lineage>
        <taxon>Eukaryota</taxon>
        <taxon>Viridiplantae</taxon>
        <taxon>Streptophyta</taxon>
        <taxon>Embryophyta</taxon>
        <taxon>Tracheophyta</taxon>
        <taxon>Spermatophyta</taxon>
        <taxon>Magnoliopsida</taxon>
        <taxon>eudicotyledons</taxon>
        <taxon>Gunneridae</taxon>
        <taxon>Pentapetalae</taxon>
        <taxon>rosids</taxon>
        <taxon>malvids</taxon>
        <taxon>Brassicales</taxon>
        <taxon>Brassicaceae</taxon>
        <taxon>Brassiceae</taxon>
        <taxon>Brassica</taxon>
    </lineage>
</organism>
<accession>A0A8D9M768</accession>
<gene>
    <name evidence="1" type="ORF">BRAPAZ1V2_A07P06720.2</name>
</gene>
<sequence>MIGGTPMVYLYIITDGCVANSAAKLESVELCRRVIGLSKIKEAEDRGPTSYYHNNPS</sequence>
<dbReference type="AlphaFoldDB" id="A0A8D9M768"/>